<keyword evidence="1" id="KW-0862">Zinc</keyword>
<dbReference type="EMBL" id="GG662749">
    <property type="protein sequence ID" value="EAR92589.1"/>
    <property type="molecule type" value="Genomic_DNA"/>
</dbReference>
<evidence type="ECO:0000256" key="2">
    <source>
        <dbReference type="SAM" id="MobiDB-lite"/>
    </source>
</evidence>
<dbReference type="PROSITE" id="PS00028">
    <property type="entry name" value="ZINC_FINGER_C2H2_1"/>
    <property type="match status" value="1"/>
</dbReference>
<dbReference type="GO" id="GO:0008270">
    <property type="term" value="F:zinc ion binding"/>
    <property type="evidence" value="ECO:0007669"/>
    <property type="project" value="UniProtKB-KW"/>
</dbReference>
<dbReference type="Proteomes" id="UP000009168">
    <property type="component" value="Unassembled WGS sequence"/>
</dbReference>
<evidence type="ECO:0000313" key="4">
    <source>
        <dbReference type="EMBL" id="EAR92589.1"/>
    </source>
</evidence>
<keyword evidence="1" id="KW-0479">Metal-binding</keyword>
<name>Q236B1_TETTS</name>
<protein>
    <submittedName>
        <fullName evidence="4">Zinc finger, C2H2 type family protein</fullName>
    </submittedName>
</protein>
<dbReference type="InterPro" id="IPR013087">
    <property type="entry name" value="Znf_C2H2_type"/>
</dbReference>
<dbReference type="RefSeq" id="XP_001012834.1">
    <property type="nucleotide sequence ID" value="XM_001012834.1"/>
</dbReference>
<reference evidence="5" key="1">
    <citation type="journal article" date="2006" name="PLoS Biol.">
        <title>Macronuclear genome sequence of the ciliate Tetrahymena thermophila, a model eukaryote.</title>
        <authorList>
            <person name="Eisen J.A."/>
            <person name="Coyne R.S."/>
            <person name="Wu M."/>
            <person name="Wu D."/>
            <person name="Thiagarajan M."/>
            <person name="Wortman J.R."/>
            <person name="Badger J.H."/>
            <person name="Ren Q."/>
            <person name="Amedeo P."/>
            <person name="Jones K.M."/>
            <person name="Tallon L.J."/>
            <person name="Delcher A.L."/>
            <person name="Salzberg S.L."/>
            <person name="Silva J.C."/>
            <person name="Haas B.J."/>
            <person name="Majoros W.H."/>
            <person name="Farzad M."/>
            <person name="Carlton J.M."/>
            <person name="Smith R.K. Jr."/>
            <person name="Garg J."/>
            <person name="Pearlman R.E."/>
            <person name="Karrer K.M."/>
            <person name="Sun L."/>
            <person name="Manning G."/>
            <person name="Elde N.C."/>
            <person name="Turkewitz A.P."/>
            <person name="Asai D.J."/>
            <person name="Wilkes D.E."/>
            <person name="Wang Y."/>
            <person name="Cai H."/>
            <person name="Collins K."/>
            <person name="Stewart B.A."/>
            <person name="Lee S.R."/>
            <person name="Wilamowska K."/>
            <person name="Weinberg Z."/>
            <person name="Ruzzo W.L."/>
            <person name="Wloga D."/>
            <person name="Gaertig J."/>
            <person name="Frankel J."/>
            <person name="Tsao C.-C."/>
            <person name="Gorovsky M.A."/>
            <person name="Keeling P.J."/>
            <person name="Waller R.F."/>
            <person name="Patron N.J."/>
            <person name="Cherry J.M."/>
            <person name="Stover N.A."/>
            <person name="Krieger C.J."/>
            <person name="del Toro C."/>
            <person name="Ryder H.F."/>
            <person name="Williamson S.C."/>
            <person name="Barbeau R.A."/>
            <person name="Hamilton E.P."/>
            <person name="Orias E."/>
        </authorList>
    </citation>
    <scope>NUCLEOTIDE SEQUENCE [LARGE SCALE GENOMIC DNA]</scope>
    <source>
        <strain evidence="5">SB210</strain>
    </source>
</reference>
<accession>Q236B1</accession>
<dbReference type="OrthoDB" id="427030at2759"/>
<evidence type="ECO:0000259" key="3">
    <source>
        <dbReference type="PROSITE" id="PS50157"/>
    </source>
</evidence>
<evidence type="ECO:0000313" key="5">
    <source>
        <dbReference type="Proteomes" id="UP000009168"/>
    </source>
</evidence>
<keyword evidence="5" id="KW-1185">Reference proteome</keyword>
<dbReference type="GeneID" id="7838002"/>
<feature type="compositionally biased region" description="Polar residues" evidence="2">
    <location>
        <begin position="1"/>
        <end position="25"/>
    </location>
</feature>
<proteinExistence type="predicted"/>
<dbReference type="PROSITE" id="PS50157">
    <property type="entry name" value="ZINC_FINGER_C2H2_2"/>
    <property type="match status" value="1"/>
</dbReference>
<gene>
    <name evidence="4" type="ORF">TTHERM_00092810</name>
</gene>
<dbReference type="HOGENOM" id="CLU_843307_0_0_1"/>
<evidence type="ECO:0000256" key="1">
    <source>
        <dbReference type="PROSITE-ProRule" id="PRU00042"/>
    </source>
</evidence>
<organism evidence="4 5">
    <name type="scientific">Tetrahymena thermophila (strain SB210)</name>
    <dbReference type="NCBI Taxonomy" id="312017"/>
    <lineage>
        <taxon>Eukaryota</taxon>
        <taxon>Sar</taxon>
        <taxon>Alveolata</taxon>
        <taxon>Ciliophora</taxon>
        <taxon>Intramacronucleata</taxon>
        <taxon>Oligohymenophorea</taxon>
        <taxon>Hymenostomatida</taxon>
        <taxon>Tetrahymenina</taxon>
        <taxon>Tetrahymenidae</taxon>
        <taxon>Tetrahymena</taxon>
    </lineage>
</organism>
<dbReference type="SMART" id="SM00355">
    <property type="entry name" value="ZnF_C2H2"/>
    <property type="match status" value="2"/>
</dbReference>
<dbReference type="KEGG" id="tet:TTHERM_00092810"/>
<dbReference type="InParanoid" id="Q236B1"/>
<dbReference type="Gene3D" id="3.30.160.60">
    <property type="entry name" value="Classic Zinc Finger"/>
    <property type="match status" value="1"/>
</dbReference>
<feature type="region of interest" description="Disordered" evidence="2">
    <location>
        <begin position="1"/>
        <end position="32"/>
    </location>
</feature>
<keyword evidence="1" id="KW-0863">Zinc-finger</keyword>
<dbReference type="AlphaFoldDB" id="Q236B1"/>
<feature type="region of interest" description="Disordered" evidence="2">
    <location>
        <begin position="127"/>
        <end position="153"/>
    </location>
</feature>
<sequence>MVKQTKNSNQNQKIHQTDSVESSDSLSKEKQNIFTIKKTKRRSVSELKDEKQIVCPMCKDKKYASFPALYTHIKFSHHSIQENQQVTEKPICKQCNRKCSSISSLKTHMKLAHDQETKEALQKTIKSCNQNKSNEKKPPKGRPPKAIQEPDLPDDFEMIDDIDEKYQILNIFQNENFISVLQNVMFTEGYLCRNHQTISCQVLTKEQMIDYFNYLKNIFKIEDSLDWLNDQVYEFFKQLNELIFNEAFIIIYYSYHNEDYENLLQISKDLKQDNCDFNLIHDVLIKETLTEDLKELLIEYFKDLHLSLQTLINDLQNFPNQQQKSQLISV</sequence>
<feature type="domain" description="C2H2-type" evidence="3">
    <location>
        <begin position="90"/>
        <end position="118"/>
    </location>
</feature>